<proteinExistence type="predicted"/>
<dbReference type="InterPro" id="IPR019108">
    <property type="entry name" value="Caa3_assmbl_CtaG-rel"/>
</dbReference>
<feature type="transmembrane region" description="Helical" evidence="6">
    <location>
        <begin position="109"/>
        <end position="129"/>
    </location>
</feature>
<evidence type="ECO:0000256" key="4">
    <source>
        <dbReference type="ARBA" id="ARBA00022989"/>
    </source>
</evidence>
<evidence type="ECO:0000256" key="2">
    <source>
        <dbReference type="ARBA" id="ARBA00022475"/>
    </source>
</evidence>
<keyword evidence="4 6" id="KW-1133">Transmembrane helix</keyword>
<accession>A0ABQ5W5M4</accession>
<keyword evidence="2" id="KW-1003">Cell membrane</keyword>
<evidence type="ECO:0000313" key="7">
    <source>
        <dbReference type="EMBL" id="GLQ55348.1"/>
    </source>
</evidence>
<evidence type="ECO:0000313" key="8">
    <source>
        <dbReference type="Proteomes" id="UP001156691"/>
    </source>
</evidence>
<reference evidence="8" key="1">
    <citation type="journal article" date="2019" name="Int. J. Syst. Evol. Microbiol.">
        <title>The Global Catalogue of Microorganisms (GCM) 10K type strain sequencing project: providing services to taxonomists for standard genome sequencing and annotation.</title>
        <authorList>
            <consortium name="The Broad Institute Genomics Platform"/>
            <consortium name="The Broad Institute Genome Sequencing Center for Infectious Disease"/>
            <person name="Wu L."/>
            <person name="Ma J."/>
        </authorList>
    </citation>
    <scope>NUCLEOTIDE SEQUENCE [LARGE SCALE GENOMIC DNA]</scope>
    <source>
        <strain evidence="8">NBRC 112416</strain>
    </source>
</reference>
<organism evidence="7 8">
    <name type="scientific">Devosia nitrariae</name>
    <dbReference type="NCBI Taxonomy" id="2071872"/>
    <lineage>
        <taxon>Bacteria</taxon>
        <taxon>Pseudomonadati</taxon>
        <taxon>Pseudomonadota</taxon>
        <taxon>Alphaproteobacteria</taxon>
        <taxon>Hyphomicrobiales</taxon>
        <taxon>Devosiaceae</taxon>
        <taxon>Devosia</taxon>
    </lineage>
</organism>
<keyword evidence="3 6" id="KW-0812">Transmembrane</keyword>
<dbReference type="Pfam" id="PF09678">
    <property type="entry name" value="Caa3_CtaG"/>
    <property type="match status" value="1"/>
</dbReference>
<comment type="subcellular location">
    <subcellularLocation>
        <location evidence="1">Cell membrane</location>
        <topology evidence="1">Multi-pass membrane protein</topology>
    </subcellularLocation>
</comment>
<dbReference type="Proteomes" id="UP001156691">
    <property type="component" value="Unassembled WGS sequence"/>
</dbReference>
<keyword evidence="5 6" id="KW-0472">Membrane</keyword>
<evidence type="ECO:0000256" key="1">
    <source>
        <dbReference type="ARBA" id="ARBA00004651"/>
    </source>
</evidence>
<comment type="caution">
    <text evidence="7">The sequence shown here is derived from an EMBL/GenBank/DDBJ whole genome shotgun (WGS) entry which is preliminary data.</text>
</comment>
<feature type="transmembrane region" description="Helical" evidence="6">
    <location>
        <begin position="76"/>
        <end position="97"/>
    </location>
</feature>
<name>A0ABQ5W5M4_9HYPH</name>
<evidence type="ECO:0000256" key="3">
    <source>
        <dbReference type="ARBA" id="ARBA00022692"/>
    </source>
</evidence>
<dbReference type="EMBL" id="BSNS01000011">
    <property type="protein sequence ID" value="GLQ55348.1"/>
    <property type="molecule type" value="Genomic_DNA"/>
</dbReference>
<keyword evidence="8" id="KW-1185">Reference proteome</keyword>
<feature type="transmembrane region" description="Helical" evidence="6">
    <location>
        <begin position="20"/>
        <end position="39"/>
    </location>
</feature>
<evidence type="ECO:0000256" key="5">
    <source>
        <dbReference type="ARBA" id="ARBA00023136"/>
    </source>
</evidence>
<feature type="transmembrane region" description="Helical" evidence="6">
    <location>
        <begin position="157"/>
        <end position="177"/>
    </location>
</feature>
<feature type="transmembrane region" description="Helical" evidence="6">
    <location>
        <begin position="46"/>
        <end position="64"/>
    </location>
</feature>
<dbReference type="RefSeq" id="WP_284340760.1">
    <property type="nucleotide sequence ID" value="NZ_BSNS01000011.1"/>
</dbReference>
<sequence length="193" mass="20423">MMLGGLGLDTDIGPLSAHMLQHVAVMNVAVPLLVFGLSLRGPVHLWRSWPLATLCQLCLLWGWHSPPALALAMSNPAAMAAMHISLALAALWFWAAIASTPASGRWRAIFALLVTGKLFCLLGALLVFAPRHLFPSMAAAHTGHAGPATTMLGDQQLAGLIMLTACPLTYVLAGIVISARWFLSLEREAAADG</sequence>
<gene>
    <name evidence="7" type="ORF">GCM10010862_26070</name>
</gene>
<protein>
    <submittedName>
        <fullName evidence="7">Cytochrome c oxidase assembly protein</fullName>
    </submittedName>
</protein>
<evidence type="ECO:0000256" key="6">
    <source>
        <dbReference type="SAM" id="Phobius"/>
    </source>
</evidence>